<dbReference type="GO" id="GO:0016852">
    <property type="term" value="F:sirohydrochlorin cobaltochelatase activity"/>
    <property type="evidence" value="ECO:0007669"/>
    <property type="project" value="UniProtKB-EC"/>
</dbReference>
<dbReference type="Pfam" id="PF06180">
    <property type="entry name" value="CbiK"/>
    <property type="match status" value="1"/>
</dbReference>
<dbReference type="EC" id="4.99.1.3" evidence="1"/>
<dbReference type="GO" id="GO:0019251">
    <property type="term" value="P:anaerobic cobalamin biosynthetic process"/>
    <property type="evidence" value="ECO:0007669"/>
    <property type="project" value="InterPro"/>
</dbReference>
<keyword evidence="1" id="KW-0456">Lyase</keyword>
<protein>
    <submittedName>
        <fullName evidence="1">Sirohydrochlorin cobaltochelatase</fullName>
        <ecNumber evidence="1">4.99.1.3</ecNumber>
    </submittedName>
</protein>
<accession>A0A644VF31</accession>
<dbReference type="AlphaFoldDB" id="A0A644VF31"/>
<dbReference type="Gene3D" id="3.40.50.1400">
    <property type="match status" value="2"/>
</dbReference>
<dbReference type="PIRSF" id="PIRSF033579">
    <property type="entry name" value="Anaer_Co_chel"/>
    <property type="match status" value="1"/>
</dbReference>
<dbReference type="SUPFAM" id="SSF53800">
    <property type="entry name" value="Chelatase"/>
    <property type="match status" value="1"/>
</dbReference>
<name>A0A644VF31_9ZZZZ</name>
<dbReference type="InterPro" id="IPR010388">
    <property type="entry name" value="Anaerobic_Co-chelatase"/>
</dbReference>
<gene>
    <name evidence="1" type="primary">cbiK_5</name>
    <name evidence="1" type="ORF">SDC9_35276</name>
</gene>
<proteinExistence type="predicted"/>
<comment type="caution">
    <text evidence="1">The sequence shown here is derived from an EMBL/GenBank/DDBJ whole genome shotgun (WGS) entry which is preliminary data.</text>
</comment>
<dbReference type="EMBL" id="VSSQ01000276">
    <property type="protein sequence ID" value="MPL89243.1"/>
    <property type="molecule type" value="Genomic_DNA"/>
</dbReference>
<sequence>MKKSCLRSSTVAKNTKAVVVVSFGTTFDEARIKDIGGIENAIKIAFANRDFFSSNTSRIVMKRNAEKGLHIKDLATTLADLKELGYTDILVQPTHILHGEEYEKKVLETITKFKNEFNRLVVGTPLIANKEDFSIVAAALATQFPLLQAGEGIILMGHGSPRDNNKSFGNTYNSLQKSFDAMGLPVIVGTVEEDDSPNIDTVLKVLAMRNYKTVHMYPLMIVAGDHAHNDMYSNDEDSWKTKIEKIGVKTSGHIVGIGRNPAIQSLYVQHAIIAASVKQT</sequence>
<evidence type="ECO:0000313" key="1">
    <source>
        <dbReference type="EMBL" id="MPL89243.1"/>
    </source>
</evidence>
<reference evidence="1" key="1">
    <citation type="submission" date="2019-08" db="EMBL/GenBank/DDBJ databases">
        <authorList>
            <person name="Kucharzyk K."/>
            <person name="Murdoch R.W."/>
            <person name="Higgins S."/>
            <person name="Loffler F."/>
        </authorList>
    </citation>
    <scope>NUCLEOTIDE SEQUENCE</scope>
</reference>
<organism evidence="1">
    <name type="scientific">bioreactor metagenome</name>
    <dbReference type="NCBI Taxonomy" id="1076179"/>
    <lineage>
        <taxon>unclassified sequences</taxon>
        <taxon>metagenomes</taxon>
        <taxon>ecological metagenomes</taxon>
    </lineage>
</organism>